<dbReference type="Pfam" id="PF02738">
    <property type="entry name" value="MoCoBD_1"/>
    <property type="match status" value="1"/>
</dbReference>
<comment type="caution">
    <text evidence="2">The sequence shown here is derived from an EMBL/GenBank/DDBJ whole genome shotgun (WGS) entry which is preliminary data.</text>
</comment>
<sequence>MAVWNGNDKLTLYDATQGVGITSAIAASSSPQTGECAGNSAFVGGGFGSKGLWLHTLLVAMAAKAASRPVKLALTRQMSSQCGASCSDYTTSGNRNRQRWKIECLTSPYRFIQ</sequence>
<evidence type="ECO:0000313" key="2">
    <source>
        <dbReference type="EMBL" id="TWV90571.1"/>
    </source>
</evidence>
<accession>A0A5C6LIJ4</accession>
<evidence type="ECO:0000259" key="1">
    <source>
        <dbReference type="Pfam" id="PF02738"/>
    </source>
</evidence>
<gene>
    <name evidence="2" type="ORF">FEF09_29405</name>
</gene>
<reference evidence="2 3" key="1">
    <citation type="submission" date="2019-08" db="EMBL/GenBank/DDBJ databases">
        <title>Whole genome sequencing of chitin degrading bacteria Chitinophaga pinensis YS16.</title>
        <authorList>
            <person name="Singh R.P."/>
            <person name="Manchanda G."/>
            <person name="Maurya I.K."/>
            <person name="Joshi N.K."/>
            <person name="Srivastava A.K."/>
        </authorList>
    </citation>
    <scope>NUCLEOTIDE SEQUENCE [LARGE SCALE GENOMIC DNA]</scope>
    <source>
        <strain evidence="2 3">YS-16</strain>
    </source>
</reference>
<dbReference type="Gene3D" id="3.30.365.10">
    <property type="entry name" value="Aldehyde oxidase/xanthine dehydrogenase, molybdopterin binding domain"/>
    <property type="match status" value="1"/>
</dbReference>
<dbReference type="InterPro" id="IPR008274">
    <property type="entry name" value="AldOxase/xan_DH_MoCoBD1"/>
</dbReference>
<protein>
    <submittedName>
        <fullName evidence="2">Molybdopterin-dependent oxidoreductase</fullName>
    </submittedName>
</protein>
<dbReference type="AlphaFoldDB" id="A0A5C6LIJ4"/>
<evidence type="ECO:0000313" key="3">
    <source>
        <dbReference type="Proteomes" id="UP000318815"/>
    </source>
</evidence>
<organism evidence="2 3">
    <name type="scientific">Chitinophaga pinensis</name>
    <dbReference type="NCBI Taxonomy" id="79329"/>
    <lineage>
        <taxon>Bacteria</taxon>
        <taxon>Pseudomonadati</taxon>
        <taxon>Bacteroidota</taxon>
        <taxon>Chitinophagia</taxon>
        <taxon>Chitinophagales</taxon>
        <taxon>Chitinophagaceae</taxon>
        <taxon>Chitinophaga</taxon>
    </lineage>
</organism>
<dbReference type="EMBL" id="VOHS01000081">
    <property type="protein sequence ID" value="TWV90571.1"/>
    <property type="molecule type" value="Genomic_DNA"/>
</dbReference>
<dbReference type="SUPFAM" id="SSF56003">
    <property type="entry name" value="Molybdenum cofactor-binding domain"/>
    <property type="match status" value="1"/>
</dbReference>
<dbReference type="Proteomes" id="UP000318815">
    <property type="component" value="Unassembled WGS sequence"/>
</dbReference>
<dbReference type="GO" id="GO:0016491">
    <property type="term" value="F:oxidoreductase activity"/>
    <property type="evidence" value="ECO:0007669"/>
    <property type="project" value="InterPro"/>
</dbReference>
<dbReference type="InterPro" id="IPR037165">
    <property type="entry name" value="AldOxase/xan_DH_Mopterin-bd_sf"/>
</dbReference>
<keyword evidence="3" id="KW-1185">Reference proteome</keyword>
<name>A0A5C6LIJ4_9BACT</name>
<feature type="domain" description="Aldehyde oxidase/xanthine dehydrogenase first molybdopterin binding" evidence="1">
    <location>
        <begin position="1"/>
        <end position="84"/>
    </location>
</feature>
<proteinExistence type="predicted"/>